<evidence type="ECO:0000256" key="12">
    <source>
        <dbReference type="PROSITE-ProRule" id="PRU00042"/>
    </source>
</evidence>
<dbReference type="FunFam" id="3.30.160.60:FF:001311">
    <property type="entry name" value="Zinc finger protein 668"/>
    <property type="match status" value="1"/>
</dbReference>
<dbReference type="PANTHER" id="PTHR24396:SF19">
    <property type="entry name" value="FI01119P"/>
    <property type="match status" value="1"/>
</dbReference>
<dbReference type="InterPro" id="IPR041697">
    <property type="entry name" value="Znf-C2H2_11"/>
</dbReference>
<proteinExistence type="inferred from homology"/>
<dbReference type="FunFam" id="3.30.160.60:FF:000376">
    <property type="entry name" value="Zinc finger protein 236"/>
    <property type="match status" value="1"/>
</dbReference>
<dbReference type="FunFam" id="3.30.160.60:FF:000710">
    <property type="entry name" value="Zinc finger protein 768"/>
    <property type="match status" value="1"/>
</dbReference>
<feature type="domain" description="C2H2-type" evidence="14">
    <location>
        <begin position="183"/>
        <end position="208"/>
    </location>
</feature>
<dbReference type="STRING" id="283909.R7T3B3"/>
<dbReference type="InterPro" id="IPR003604">
    <property type="entry name" value="Matrin/U1-like-C_Znf_C2H2"/>
</dbReference>
<dbReference type="EMBL" id="KB312525">
    <property type="protein sequence ID" value="ELT87081.1"/>
    <property type="molecule type" value="Genomic_DNA"/>
</dbReference>
<keyword evidence="11" id="KW-0539">Nucleus</keyword>
<keyword evidence="9" id="KW-0238">DNA-binding</keyword>
<dbReference type="GO" id="GO:0005634">
    <property type="term" value="C:nucleus"/>
    <property type="evidence" value="ECO:0007669"/>
    <property type="project" value="UniProtKB-SubCell"/>
</dbReference>
<feature type="domain" description="C2H2-type" evidence="14">
    <location>
        <begin position="95"/>
        <end position="122"/>
    </location>
</feature>
<comment type="similarity">
    <text evidence="3">Belongs to the krueppel C2H2-type zinc-finger protein family.</text>
</comment>
<evidence type="ECO:0000256" key="10">
    <source>
        <dbReference type="ARBA" id="ARBA00023163"/>
    </source>
</evidence>
<gene>
    <name evidence="15" type="ORF">CAPTEDRAFT_173460</name>
</gene>
<feature type="domain" description="C2H2-type" evidence="14">
    <location>
        <begin position="835"/>
        <end position="862"/>
    </location>
</feature>
<feature type="region of interest" description="Disordered" evidence="13">
    <location>
        <begin position="458"/>
        <end position="494"/>
    </location>
</feature>
<name>R7T3B3_CAPTE</name>
<dbReference type="FunFam" id="3.30.160.60:FF:000264">
    <property type="entry name" value="Zinc finger protein 236"/>
    <property type="match status" value="2"/>
</dbReference>
<evidence type="ECO:0000313" key="17">
    <source>
        <dbReference type="Proteomes" id="UP000014760"/>
    </source>
</evidence>
<dbReference type="SUPFAM" id="SSF57667">
    <property type="entry name" value="beta-beta-alpha zinc fingers"/>
    <property type="match status" value="13"/>
</dbReference>
<reference evidence="17" key="1">
    <citation type="submission" date="2012-12" db="EMBL/GenBank/DDBJ databases">
        <authorList>
            <person name="Hellsten U."/>
            <person name="Grimwood J."/>
            <person name="Chapman J.A."/>
            <person name="Shapiro H."/>
            <person name="Aerts A."/>
            <person name="Otillar R.P."/>
            <person name="Terry A.Y."/>
            <person name="Boore J.L."/>
            <person name="Simakov O."/>
            <person name="Marletaz F."/>
            <person name="Cho S.-J."/>
            <person name="Edsinger-Gonzales E."/>
            <person name="Havlak P."/>
            <person name="Kuo D.-H."/>
            <person name="Larsson T."/>
            <person name="Lv J."/>
            <person name="Arendt D."/>
            <person name="Savage R."/>
            <person name="Osoegawa K."/>
            <person name="de Jong P."/>
            <person name="Lindberg D.R."/>
            <person name="Seaver E.C."/>
            <person name="Weisblat D.A."/>
            <person name="Putnam N.H."/>
            <person name="Grigoriev I.V."/>
            <person name="Rokhsar D.S."/>
        </authorList>
    </citation>
    <scope>NUCLEOTIDE SEQUENCE</scope>
    <source>
        <strain evidence="17">I ESC-2004</strain>
    </source>
</reference>
<dbReference type="SMART" id="SM00451">
    <property type="entry name" value="ZnF_U1"/>
    <property type="match status" value="3"/>
</dbReference>
<feature type="domain" description="C2H2-type" evidence="14">
    <location>
        <begin position="387"/>
        <end position="414"/>
    </location>
</feature>
<feature type="domain" description="C2H2-type" evidence="14">
    <location>
        <begin position="443"/>
        <end position="470"/>
    </location>
</feature>
<sequence length="1716" mass="191782">MASLKAHLLLHEKEENLVCPECGEEYGTQGQLDRHLREHIDDGMYDNDVYACKYCQMQFNKLSTLREHLKQHAKIKNSLSHKSYKRNVDRTGFQHKCTHCTKSFQKPSQLKRHVLIHTGERPFKCTMCNKAFNQKGALSIHLMKHTNERPHVCQFCPQRFSQRGNLRSHIERVHTEISSTHVFRCDQCNCAFKKLGSLHAHMSRVHTGVVVEGSGEASAQVGVSRVLSDPKSKADENSAKVASLSALSEVHQAMSQQAVYQQLLELSDQVAEAPHNSDLLQQALENSGLPIDSGEAIRIKLEEQKEKGRSAEEEIPADDPTTSAAEKDQGGVMTMTIQDSITGALKKHTIRRVGGVRWHQCMYCSKEFKKPSDLIRHIRIHTHEKPYKCTQCFRAFAVKSTLTAHLKTHSGIKDYKCSLCQKMFSTHGSLKVHQRLHTGARPFDCPLCDKKFRTSGHSRTHVQSHFREENAEGASPKKPRRSIRKSNQGEADLPDIPLQEPILITDTGYIQQPSRTGGVMQYLGETSSVDRPYKCSYCARGFKKSSHLKQHVRSHTGEKPYKCVKCLKAFVSSGVLKSHIRTHTGVKAYKCPICNAPFTTNGSLKRHMSTHSEVRPFMCPYCSKRFKTSVNCKKHMKTHKHELAMQAAHQQRTEQQITVDQQTVSVSQVSHCTHTLIKINGGNHLDQQALNLHQLQAADPNTITVGPGGEVLNTQTSNELVLQDALVSDVQLQSTLNHQVCRFITENNIIIINILKVLTSMEQQPSQDMSQTLLSSAANNSFNQMSLGQLLPVSELFLIIDYLVAREPDPNVPMDADREWRVTIPEESAGVAKRYRCSLCGKAFKKSSHLRQHHRSHSGEKPFQCPECRKSFVSNSVMKNHMRTHLGTKSFSCYECGAFFTTNGSLKRHRNIHSSEKFFKCPTCNENFRTAINCKRHMKMHQVQAETENQEEEENAEKEMKARIRPVITISDQQAHELSQTAPTEAMSVSEKILIESAAEKTRVSEVRLAEVEAVPVMKKEGFHQCEHCSKSFKKPSDLVRHTRIHTGEKPYKCDVCMRAFTVKSTLDSHLKTHQQNKKFHCHVCMSPFSTRGSLKVHMRLHTGAKPFKCPHCTQRFRTSGHRKSHIAQHFKPAVPRKPKMITTEKAARSVDNNLMSVLDLENATVTEVQPQQVTDLMTSIQPNGQDSSNQIVNMDQSMINHMPVSLSFTDMYGNIQNVDPSNFNLDGVQLHLTGTQGIQITGLENAGLLNQTIQIDASVLQQLQQQQQQQQDVAEASQSLDVVNPNAVIQSLPSNVDESNFAYSVIVQSPERAEVNQGEEMDEFGESVLSSERSVPLSESHPSAAVAIHPSQLAAGITAAKRQHSPPPVLMDVSYSQNKMNGCVTILFPNYAHLFQSSVPRGSSPTLLYSNLTCSRMFGIITHFLKTISSICSVGDFQSALISANSGGSAAGASGVRLPMFPSWPSWCQSAMPTSSVMIFLLGYPLSSPLAPSPWPDARRPAPAPGRRPTWQPAAAGHRAARRPGVLPLMDAGSPICQKSFKRRGHLKEHLFTHAPRSDPSSSARPLPYVCPECDKSFCKPSLLERHLRIHTGERPFVCNVCRKAFNQKNTLQIHMRRHSGARPHVCPYCEYSFSQKGNLKTHIKRYHHAEMREMMDNFIQGGGAEVSEGSGVIKEGLQEAAVEVNVATEALKAADDVTSHATGTALDLSDVLIM</sequence>
<reference evidence="16" key="3">
    <citation type="submission" date="2015-06" db="UniProtKB">
        <authorList>
            <consortium name="EnsemblMetazoa"/>
        </authorList>
    </citation>
    <scope>IDENTIFICATION</scope>
</reference>
<dbReference type="InterPro" id="IPR013087">
    <property type="entry name" value="Znf_C2H2_type"/>
</dbReference>
<feature type="region of interest" description="Disordered" evidence="13">
    <location>
        <begin position="304"/>
        <end position="327"/>
    </location>
</feature>
<dbReference type="GO" id="GO:0000981">
    <property type="term" value="F:DNA-binding transcription factor activity, RNA polymerase II-specific"/>
    <property type="evidence" value="ECO:0007669"/>
    <property type="project" value="TreeGrafter"/>
</dbReference>
<keyword evidence="17" id="KW-1185">Reference proteome</keyword>
<dbReference type="SMART" id="SM00355">
    <property type="entry name" value="ZnF_C2H2"/>
    <property type="match status" value="26"/>
</dbReference>
<feature type="domain" description="C2H2-type" evidence="14">
    <location>
        <begin position="17"/>
        <end position="44"/>
    </location>
</feature>
<protein>
    <recommendedName>
        <fullName evidence="14">C2H2-type domain-containing protein</fullName>
    </recommendedName>
</protein>
<evidence type="ECO:0000259" key="14">
    <source>
        <dbReference type="PROSITE" id="PS50157"/>
    </source>
</evidence>
<comment type="function">
    <text evidence="1">May be involved in transcriptional regulation.</text>
</comment>
<keyword evidence="10" id="KW-0804">Transcription</keyword>
<evidence type="ECO:0000313" key="15">
    <source>
        <dbReference type="EMBL" id="ELT87081.1"/>
    </source>
</evidence>
<dbReference type="InterPro" id="IPR036236">
    <property type="entry name" value="Znf_C2H2_sf"/>
</dbReference>
<dbReference type="Gene3D" id="3.30.160.60">
    <property type="entry name" value="Classic Zinc Finger"/>
    <property type="match status" value="24"/>
</dbReference>
<feature type="domain" description="C2H2-type" evidence="14">
    <location>
        <begin position="1024"/>
        <end position="1051"/>
    </location>
</feature>
<dbReference type="EnsemblMetazoa" id="CapteT173460">
    <property type="protein sequence ID" value="CapteP173460"/>
    <property type="gene ID" value="CapteG173460"/>
</dbReference>
<dbReference type="GO" id="GO:0008270">
    <property type="term" value="F:zinc ion binding"/>
    <property type="evidence" value="ECO:0007669"/>
    <property type="project" value="UniProtKB-KW"/>
</dbReference>
<feature type="domain" description="C2H2-type" evidence="14">
    <location>
        <begin position="50"/>
        <end position="77"/>
    </location>
</feature>
<organism evidence="15">
    <name type="scientific">Capitella teleta</name>
    <name type="common">Polychaete worm</name>
    <dbReference type="NCBI Taxonomy" id="283909"/>
    <lineage>
        <taxon>Eukaryota</taxon>
        <taxon>Metazoa</taxon>
        <taxon>Spiralia</taxon>
        <taxon>Lophotrochozoa</taxon>
        <taxon>Annelida</taxon>
        <taxon>Polychaeta</taxon>
        <taxon>Sedentaria</taxon>
        <taxon>Scolecida</taxon>
        <taxon>Capitellidae</taxon>
        <taxon>Capitella</taxon>
    </lineage>
</organism>
<evidence type="ECO:0000256" key="8">
    <source>
        <dbReference type="ARBA" id="ARBA00023015"/>
    </source>
</evidence>
<dbReference type="FunFam" id="3.30.160.60:FF:000226">
    <property type="entry name" value="Zinc finger protein 236 variant"/>
    <property type="match status" value="1"/>
</dbReference>
<dbReference type="FunFam" id="3.30.160.60:FF:000481">
    <property type="entry name" value="zinc finger protein 236"/>
    <property type="match status" value="1"/>
</dbReference>
<dbReference type="PANTHER" id="PTHR24396">
    <property type="entry name" value="ZINC FINGER PROTEIN"/>
    <property type="match status" value="1"/>
</dbReference>
<feature type="domain" description="C2H2-type" evidence="14">
    <location>
        <begin position="589"/>
        <end position="616"/>
    </location>
</feature>
<reference evidence="15 17" key="2">
    <citation type="journal article" date="2013" name="Nature">
        <title>Insights into bilaterian evolution from three spiralian genomes.</title>
        <authorList>
            <person name="Simakov O."/>
            <person name="Marletaz F."/>
            <person name="Cho S.J."/>
            <person name="Edsinger-Gonzales E."/>
            <person name="Havlak P."/>
            <person name="Hellsten U."/>
            <person name="Kuo D.H."/>
            <person name="Larsson T."/>
            <person name="Lv J."/>
            <person name="Arendt D."/>
            <person name="Savage R."/>
            <person name="Osoegawa K."/>
            <person name="de Jong P."/>
            <person name="Grimwood J."/>
            <person name="Chapman J.A."/>
            <person name="Shapiro H."/>
            <person name="Aerts A."/>
            <person name="Otillar R.P."/>
            <person name="Terry A.Y."/>
            <person name="Boore J.L."/>
            <person name="Grigoriev I.V."/>
            <person name="Lindberg D.R."/>
            <person name="Seaver E.C."/>
            <person name="Weisblat D.A."/>
            <person name="Putnam N.H."/>
            <person name="Rokhsar D.S."/>
        </authorList>
    </citation>
    <scope>NUCLEOTIDE SEQUENCE</scope>
    <source>
        <strain evidence="15 17">I ESC-2004</strain>
    </source>
</reference>
<feature type="domain" description="C2H2-type" evidence="14">
    <location>
        <begin position="1052"/>
        <end position="1079"/>
    </location>
</feature>
<feature type="domain" description="C2H2-type" evidence="14">
    <location>
        <begin position="1080"/>
        <end position="1107"/>
    </location>
</feature>
<evidence type="ECO:0000256" key="6">
    <source>
        <dbReference type="ARBA" id="ARBA00022771"/>
    </source>
</evidence>
<evidence type="ECO:0000256" key="11">
    <source>
        <dbReference type="ARBA" id="ARBA00023242"/>
    </source>
</evidence>
<evidence type="ECO:0000256" key="4">
    <source>
        <dbReference type="ARBA" id="ARBA00022723"/>
    </source>
</evidence>
<dbReference type="Pfam" id="PF00096">
    <property type="entry name" value="zf-C2H2"/>
    <property type="match status" value="18"/>
</dbReference>
<dbReference type="FunFam" id="3.30.160.60:FF:001818">
    <property type="entry name" value="GDNF-inducible zinc finger protein 1 isoform X1"/>
    <property type="match status" value="1"/>
</dbReference>
<keyword evidence="8" id="KW-0805">Transcription regulation</keyword>
<dbReference type="PROSITE" id="PS50157">
    <property type="entry name" value="ZINC_FINGER_C2H2_2"/>
    <property type="match status" value="24"/>
</dbReference>
<dbReference type="InterPro" id="IPR051643">
    <property type="entry name" value="Transcr_Reg_ZincFinger"/>
</dbReference>
<feature type="domain" description="C2H2-type" evidence="14">
    <location>
        <begin position="561"/>
        <end position="588"/>
    </location>
</feature>
<feature type="domain" description="C2H2-type" evidence="14">
    <location>
        <begin position="1598"/>
        <end position="1625"/>
    </location>
</feature>
<dbReference type="EMBL" id="AMQN01003716">
    <property type="status" value="NOT_ANNOTATED_CDS"/>
    <property type="molecule type" value="Genomic_DNA"/>
</dbReference>
<keyword evidence="7" id="KW-0862">Zinc</keyword>
<dbReference type="FunFam" id="3.30.160.60:FF:001235">
    <property type="entry name" value="Si:ch211-119o8.6"/>
    <property type="match status" value="1"/>
</dbReference>
<keyword evidence="5" id="KW-0677">Repeat</keyword>
<feature type="compositionally biased region" description="Low complexity" evidence="13">
    <location>
        <begin position="1506"/>
        <end position="1519"/>
    </location>
</feature>
<comment type="subcellular location">
    <subcellularLocation>
        <location evidence="2">Nucleus</location>
    </subcellularLocation>
</comment>
<dbReference type="Pfam" id="PF16622">
    <property type="entry name" value="zf-C2H2_11"/>
    <property type="match status" value="1"/>
</dbReference>
<feature type="domain" description="C2H2-type" evidence="14">
    <location>
        <begin position="1570"/>
        <end position="1597"/>
    </location>
</feature>
<evidence type="ECO:0000256" key="7">
    <source>
        <dbReference type="ARBA" id="ARBA00022833"/>
    </source>
</evidence>
<feature type="domain" description="C2H2-type" evidence="14">
    <location>
        <begin position="415"/>
        <end position="442"/>
    </location>
</feature>
<keyword evidence="4" id="KW-0479">Metal-binding</keyword>
<feature type="domain" description="C2H2-type" evidence="14">
    <location>
        <begin position="891"/>
        <end position="918"/>
    </location>
</feature>
<dbReference type="FunFam" id="3.30.160.60:FF:000624">
    <property type="entry name" value="zinc finger protein 697"/>
    <property type="match status" value="2"/>
</dbReference>
<evidence type="ECO:0000313" key="16">
    <source>
        <dbReference type="EnsemblMetazoa" id="CapteP173460"/>
    </source>
</evidence>
<evidence type="ECO:0000256" key="13">
    <source>
        <dbReference type="SAM" id="MobiDB-lite"/>
    </source>
</evidence>
<dbReference type="FunFam" id="3.30.160.60:FF:000075">
    <property type="entry name" value="Putative zinc finger protein 536"/>
    <property type="match status" value="1"/>
</dbReference>
<feature type="domain" description="C2H2-type" evidence="14">
    <location>
        <begin position="617"/>
        <end position="644"/>
    </location>
</feature>
<feature type="domain" description="C2H2-type" evidence="14">
    <location>
        <begin position="533"/>
        <end position="560"/>
    </location>
</feature>
<feature type="domain" description="C2H2-type" evidence="14">
    <location>
        <begin position="123"/>
        <end position="150"/>
    </location>
</feature>
<evidence type="ECO:0000256" key="9">
    <source>
        <dbReference type="ARBA" id="ARBA00023125"/>
    </source>
</evidence>
<feature type="domain" description="C2H2-type" evidence="14">
    <location>
        <begin position="919"/>
        <end position="946"/>
    </location>
</feature>
<dbReference type="GO" id="GO:0000978">
    <property type="term" value="F:RNA polymerase II cis-regulatory region sequence-specific DNA binding"/>
    <property type="evidence" value="ECO:0007669"/>
    <property type="project" value="TreeGrafter"/>
</dbReference>
<dbReference type="FunFam" id="3.30.160.60:FF:002343">
    <property type="entry name" value="Zinc finger protein 33A"/>
    <property type="match status" value="1"/>
</dbReference>
<evidence type="ECO:0000256" key="2">
    <source>
        <dbReference type="ARBA" id="ARBA00004123"/>
    </source>
</evidence>
<evidence type="ECO:0000256" key="1">
    <source>
        <dbReference type="ARBA" id="ARBA00003767"/>
    </source>
</evidence>
<dbReference type="FunFam" id="3.30.160.60:FF:000446">
    <property type="entry name" value="Zinc finger protein"/>
    <property type="match status" value="1"/>
</dbReference>
<evidence type="ECO:0000256" key="5">
    <source>
        <dbReference type="ARBA" id="ARBA00022737"/>
    </source>
</evidence>
<dbReference type="OMA" id="HEINDKP"/>
<feature type="region of interest" description="Disordered" evidence="13">
    <location>
        <begin position="1496"/>
        <end position="1521"/>
    </location>
</feature>
<dbReference type="Proteomes" id="UP000014760">
    <property type="component" value="Unassembled WGS sequence"/>
</dbReference>
<feature type="domain" description="C2H2-type" evidence="14">
    <location>
        <begin position="863"/>
        <end position="890"/>
    </location>
</feature>
<dbReference type="FunFam" id="3.30.160.60:FF:000385">
    <property type="entry name" value="Zinc finger protein 236 variant"/>
    <property type="match status" value="1"/>
</dbReference>
<feature type="domain" description="C2H2-type" evidence="14">
    <location>
        <begin position="359"/>
        <end position="386"/>
    </location>
</feature>
<dbReference type="PROSITE" id="PS00028">
    <property type="entry name" value="ZINC_FINGER_C2H2_1"/>
    <property type="match status" value="25"/>
</dbReference>
<keyword evidence="6 12" id="KW-0863">Zinc-finger</keyword>
<accession>R7T3B3</accession>
<dbReference type="OrthoDB" id="6077919at2759"/>
<evidence type="ECO:0000256" key="3">
    <source>
        <dbReference type="ARBA" id="ARBA00006991"/>
    </source>
</evidence>
<dbReference type="HOGENOM" id="CLU_002361_0_0_1"/>
<feature type="domain" description="C2H2-type" evidence="14">
    <location>
        <begin position="151"/>
        <end position="179"/>
    </location>
</feature>
<dbReference type="FunFam" id="3.30.160.60:FF:000012">
    <property type="entry name" value="RB-associated KRAB zinc finger protein-like"/>
    <property type="match status" value="1"/>
</dbReference>
<feature type="domain" description="C2H2-type" evidence="14">
    <location>
        <begin position="1626"/>
        <end position="1654"/>
    </location>
</feature>
<dbReference type="FunFam" id="3.30.160.60:FF:000301">
    <property type="entry name" value="Zinc finger protein 236"/>
    <property type="match status" value="2"/>
</dbReference>